<dbReference type="AlphaFoldDB" id="A0A452J2W3"/>
<evidence type="ECO:0000256" key="3">
    <source>
        <dbReference type="ARBA" id="ARBA00022846"/>
    </source>
</evidence>
<dbReference type="InterPro" id="IPR037662">
    <property type="entry name" value="CFAP68/107"/>
</dbReference>
<dbReference type="PANTHER" id="PTHR31180:SF2">
    <property type="entry name" value="CILIA- AND FLAGELLA-ASSOCIATED PROTEIN 107"/>
    <property type="match status" value="1"/>
</dbReference>
<evidence type="ECO:0000256" key="5">
    <source>
        <dbReference type="ARBA" id="ARBA00023212"/>
    </source>
</evidence>
<keyword evidence="2" id="KW-0963">Cytoplasm</keyword>
<dbReference type="Pfam" id="PF22595">
    <property type="entry name" value="CFAP107"/>
    <property type="match status" value="1"/>
</dbReference>
<accession>A0A452J2W3</accession>
<dbReference type="Ensembl" id="ENSGAGT00000039332.1">
    <property type="protein sequence ID" value="ENSGAGP00000034746.1"/>
    <property type="gene ID" value="ENSGAGG00000024681.1"/>
</dbReference>
<reference evidence="9" key="2">
    <citation type="submission" date="2025-08" db="UniProtKB">
        <authorList>
            <consortium name="Ensembl"/>
        </authorList>
    </citation>
    <scope>IDENTIFICATION</scope>
</reference>
<dbReference type="STRING" id="38772.ENSGAGP00000034746"/>
<evidence type="ECO:0000313" key="9">
    <source>
        <dbReference type="Ensembl" id="ENSGAGP00000034746.1"/>
    </source>
</evidence>
<name>A0A452J2W3_9SAUR</name>
<dbReference type="Proteomes" id="UP000291020">
    <property type="component" value="Unassembled WGS sequence"/>
</dbReference>
<comment type="subcellular location">
    <subcellularLocation>
        <location evidence="1">Cytoplasm</location>
        <location evidence="1">Cytoskeleton</location>
        <location evidence="1">Flagellum axoneme</location>
    </subcellularLocation>
</comment>
<comment type="function">
    <text evidence="7">Microtubule inner protein (MIP) part of the dynein-decorated doublet microtubules (DMTs) in cilia axoneme, which is required for motile cilia beating.</text>
</comment>
<evidence type="ECO:0000256" key="1">
    <source>
        <dbReference type="ARBA" id="ARBA00004611"/>
    </source>
</evidence>
<evidence type="ECO:0000256" key="4">
    <source>
        <dbReference type="ARBA" id="ARBA00023069"/>
    </source>
</evidence>
<organism evidence="9 10">
    <name type="scientific">Gopherus agassizii</name>
    <name type="common">Agassiz's desert tortoise</name>
    <dbReference type="NCBI Taxonomy" id="38772"/>
    <lineage>
        <taxon>Eukaryota</taxon>
        <taxon>Metazoa</taxon>
        <taxon>Chordata</taxon>
        <taxon>Craniata</taxon>
        <taxon>Vertebrata</taxon>
        <taxon>Euteleostomi</taxon>
        <taxon>Archelosauria</taxon>
        <taxon>Testudinata</taxon>
        <taxon>Testudines</taxon>
        <taxon>Cryptodira</taxon>
        <taxon>Durocryptodira</taxon>
        <taxon>Testudinoidea</taxon>
        <taxon>Testudinidae</taxon>
        <taxon>Gopherus</taxon>
    </lineage>
</organism>
<keyword evidence="10" id="KW-1185">Reference proteome</keyword>
<protein>
    <submittedName>
        <fullName evidence="9">Uncharacterized protein</fullName>
    </submittedName>
</protein>
<evidence type="ECO:0000313" key="10">
    <source>
        <dbReference type="Proteomes" id="UP000291020"/>
    </source>
</evidence>
<comment type="subunit">
    <text evidence="8">Microtubule inner protein component of sperm flagellar doublet microtubules.</text>
</comment>
<evidence type="ECO:0000256" key="6">
    <source>
        <dbReference type="ARBA" id="ARBA00023273"/>
    </source>
</evidence>
<keyword evidence="3" id="KW-0282">Flagellum</keyword>
<reference evidence="10" key="1">
    <citation type="journal article" date="2017" name="PLoS ONE">
        <title>The Agassiz's desert tortoise genome provides a resource for the conservation of a threatened species.</title>
        <authorList>
            <person name="Tollis M."/>
            <person name="DeNardo D.F."/>
            <person name="Cornelius J.A."/>
            <person name="Dolby G.A."/>
            <person name="Edwards T."/>
            <person name="Henen B.T."/>
            <person name="Karl A.E."/>
            <person name="Murphy R.W."/>
            <person name="Kusumi K."/>
        </authorList>
    </citation>
    <scope>NUCLEOTIDE SEQUENCE [LARGE SCALE GENOMIC DNA]</scope>
</reference>
<dbReference type="PANTHER" id="PTHR31180">
    <property type="entry name" value="CILIA- AND FLAGELLA-ASSOCIATED PROTEIN 107-RELATED"/>
    <property type="match status" value="1"/>
</dbReference>
<proteinExistence type="predicted"/>
<keyword evidence="6" id="KW-0966">Cell projection</keyword>
<evidence type="ECO:0000256" key="2">
    <source>
        <dbReference type="ARBA" id="ARBA00022490"/>
    </source>
</evidence>
<sequence>MLTSQRDVQEWYLPSWKIKPEYSAKVLIGNWLEERKRFTKDIGKPSNSSYGTDFIRFPGHRTDQTVRRTIMKKLDGLPKQHLFTHHEEPSNRNLVTQYDDHYNRHGYNPVLPPLRRWNGQKLAWLPEKSDFPIFGTFEGYPGSRSQTERQSGLELSIQALGDRDLTKF</sequence>
<dbReference type="GO" id="GO:0005879">
    <property type="term" value="C:axonemal microtubule"/>
    <property type="evidence" value="ECO:0007669"/>
    <property type="project" value="TreeGrafter"/>
</dbReference>
<evidence type="ECO:0000256" key="8">
    <source>
        <dbReference type="ARBA" id="ARBA00046435"/>
    </source>
</evidence>
<evidence type="ECO:0000256" key="7">
    <source>
        <dbReference type="ARBA" id="ARBA00035003"/>
    </source>
</evidence>
<dbReference type="GO" id="GO:0030317">
    <property type="term" value="P:flagellated sperm motility"/>
    <property type="evidence" value="ECO:0007669"/>
    <property type="project" value="InterPro"/>
</dbReference>
<reference evidence="9" key="3">
    <citation type="submission" date="2025-09" db="UniProtKB">
        <authorList>
            <consortium name="Ensembl"/>
        </authorList>
    </citation>
    <scope>IDENTIFICATION</scope>
</reference>
<dbReference type="InterPro" id="IPR054709">
    <property type="entry name" value="CFAP107"/>
</dbReference>
<keyword evidence="4" id="KW-0969">Cilium</keyword>
<keyword evidence="5" id="KW-0206">Cytoskeleton</keyword>